<dbReference type="AlphaFoldDB" id="A0A2G4SZZ5"/>
<dbReference type="GeneID" id="35443776"/>
<keyword evidence="1" id="KW-0175">Coiled coil</keyword>
<organism evidence="2 3">
    <name type="scientific">Rhizopus microsporus ATCC 52813</name>
    <dbReference type="NCBI Taxonomy" id="1340429"/>
    <lineage>
        <taxon>Eukaryota</taxon>
        <taxon>Fungi</taxon>
        <taxon>Fungi incertae sedis</taxon>
        <taxon>Mucoromycota</taxon>
        <taxon>Mucoromycotina</taxon>
        <taxon>Mucoromycetes</taxon>
        <taxon>Mucorales</taxon>
        <taxon>Mucorineae</taxon>
        <taxon>Rhizopodaceae</taxon>
        <taxon>Rhizopus</taxon>
    </lineage>
</organism>
<gene>
    <name evidence="2" type="ORF">RHIMIDRAFT_278821</name>
</gene>
<evidence type="ECO:0000313" key="2">
    <source>
        <dbReference type="EMBL" id="PHZ14321.1"/>
    </source>
</evidence>
<evidence type="ECO:0000256" key="1">
    <source>
        <dbReference type="SAM" id="Coils"/>
    </source>
</evidence>
<proteinExistence type="predicted"/>
<dbReference type="RefSeq" id="XP_023468029.1">
    <property type="nucleotide sequence ID" value="XM_023612787.1"/>
</dbReference>
<dbReference type="Proteomes" id="UP000242254">
    <property type="component" value="Unassembled WGS sequence"/>
</dbReference>
<name>A0A2G4SZZ5_RHIZD</name>
<protein>
    <submittedName>
        <fullName evidence="2">Uncharacterized protein</fullName>
    </submittedName>
</protein>
<feature type="coiled-coil region" evidence="1">
    <location>
        <begin position="35"/>
        <end position="62"/>
    </location>
</feature>
<accession>A0A2G4SZZ5</accession>
<sequence>MEDSREKNQLLRELYQIKKDIIKFKNELNGLARQMDGMEVDLNVSKNRVQEIEEDITATQEVNVNLQVLLERAVNKQKETDVYATREMKNIHSNLANVSRFFKYKKSGYKYKYASGGL</sequence>
<evidence type="ECO:0000313" key="3">
    <source>
        <dbReference type="Proteomes" id="UP000242254"/>
    </source>
</evidence>
<dbReference type="EMBL" id="KZ303846">
    <property type="protein sequence ID" value="PHZ14321.1"/>
    <property type="molecule type" value="Genomic_DNA"/>
</dbReference>
<reference evidence="2 3" key="1">
    <citation type="journal article" date="2016" name="Proc. Natl. Acad. Sci. U.S.A.">
        <title>Lipid metabolic changes in an early divergent fungus govern the establishment of a mutualistic symbiosis with endobacteria.</title>
        <authorList>
            <person name="Lastovetsky O.A."/>
            <person name="Gaspar M.L."/>
            <person name="Mondo S.J."/>
            <person name="LaButti K.M."/>
            <person name="Sandor L."/>
            <person name="Grigoriev I.V."/>
            <person name="Henry S.A."/>
            <person name="Pawlowska T.E."/>
        </authorList>
    </citation>
    <scope>NUCLEOTIDE SEQUENCE [LARGE SCALE GENOMIC DNA]</scope>
    <source>
        <strain evidence="2 3">ATCC 52813</strain>
    </source>
</reference>
<dbReference type="STRING" id="1340429.A0A2G4SZZ5"/>
<keyword evidence="3" id="KW-1185">Reference proteome</keyword>